<dbReference type="SUPFAM" id="SSF54631">
    <property type="entry name" value="CBS-domain pair"/>
    <property type="match status" value="1"/>
</dbReference>
<evidence type="ECO:0000259" key="6">
    <source>
        <dbReference type="PROSITE" id="PS51371"/>
    </source>
</evidence>
<sequence length="379" mass="42155">MIANAISSFLQPSIYESIIIQKQYPYLVDLPPSRTSVHTLKVEQVMTHDVVCLTRQTTYKELIDILNATPNLRAYPLVSDIDSMILLGSVARKYLNFLLMRKIGGSPVLSKNNEDRKPRGASEMISSILKNSSSNLSPDVLTERHISGSALLANSPLLPSHSDTKLASFIRQQTSSSFAKEVDSITHMERLNRLREPIDLDEVVIDPAPFQLVLGTSLYKVHTLFSLLGLHHAYVTNQGKLVGVVAIRELRNALVDIYSRGAIATNLERKSTIYSVCPVRIDDENDISIAVPRRSVSVIRCDRSDPLLYDNYGESDGPQYPLNENHLNLSNASLHPSVCMVSVRNGTNKDDGESGNVSEEENARLLSEDNLKLRKESDE</sequence>
<feature type="region of interest" description="Disordered" evidence="5">
    <location>
        <begin position="344"/>
        <end position="379"/>
    </location>
</feature>
<evidence type="ECO:0000256" key="2">
    <source>
        <dbReference type="ARBA" id="ARBA00023065"/>
    </source>
</evidence>
<keyword evidence="8" id="KW-1185">Reference proteome</keyword>
<name>A0ABD6E437_9BILA</name>
<keyword evidence="1" id="KW-0813">Transport</keyword>
<dbReference type="Gene3D" id="3.10.580.10">
    <property type="entry name" value="CBS-domain"/>
    <property type="match status" value="1"/>
</dbReference>
<evidence type="ECO:0000313" key="7">
    <source>
        <dbReference type="EMBL" id="MFH4974699.1"/>
    </source>
</evidence>
<feature type="compositionally biased region" description="Basic and acidic residues" evidence="5">
    <location>
        <begin position="361"/>
        <end position="379"/>
    </location>
</feature>
<evidence type="ECO:0000256" key="1">
    <source>
        <dbReference type="ARBA" id="ARBA00022448"/>
    </source>
</evidence>
<evidence type="ECO:0000256" key="5">
    <source>
        <dbReference type="SAM" id="MobiDB-lite"/>
    </source>
</evidence>
<dbReference type="PANTHER" id="PTHR45720:SF5">
    <property type="entry name" value="CHLORIDE CHANNEL PROTEIN"/>
    <property type="match status" value="1"/>
</dbReference>
<gene>
    <name evidence="7" type="ORF">AB6A40_001408</name>
</gene>
<comment type="caution">
    <text evidence="7">The sequence shown here is derived from an EMBL/GenBank/DDBJ whole genome shotgun (WGS) entry which is preliminary data.</text>
</comment>
<protein>
    <recommendedName>
        <fullName evidence="6">CBS domain-containing protein</fullName>
    </recommendedName>
</protein>
<dbReference type="EMBL" id="JBGFUD010000521">
    <property type="protein sequence ID" value="MFH4974699.1"/>
    <property type="molecule type" value="Genomic_DNA"/>
</dbReference>
<dbReference type="InterPro" id="IPR000644">
    <property type="entry name" value="CBS_dom"/>
</dbReference>
<dbReference type="InterPro" id="IPR046342">
    <property type="entry name" value="CBS_dom_sf"/>
</dbReference>
<evidence type="ECO:0000313" key="8">
    <source>
        <dbReference type="Proteomes" id="UP001608902"/>
    </source>
</evidence>
<accession>A0ABD6E437</accession>
<reference evidence="7 8" key="1">
    <citation type="submission" date="2024-08" db="EMBL/GenBank/DDBJ databases">
        <title>Gnathostoma spinigerum genome.</title>
        <authorList>
            <person name="Gonzalez-Bertolin B."/>
            <person name="Monzon S."/>
            <person name="Zaballos A."/>
            <person name="Jimenez P."/>
            <person name="Dekumyoy P."/>
            <person name="Varona S."/>
            <person name="Cuesta I."/>
            <person name="Sumanam S."/>
            <person name="Adisakwattana P."/>
            <person name="Gasser R.B."/>
            <person name="Hernandez-Gonzalez A."/>
            <person name="Young N.D."/>
            <person name="Perteguer M.J."/>
        </authorList>
    </citation>
    <scope>NUCLEOTIDE SEQUENCE [LARGE SCALE GENOMIC DNA]</scope>
    <source>
        <strain evidence="7">AL3</strain>
        <tissue evidence="7">Liver</tissue>
    </source>
</reference>
<dbReference type="Proteomes" id="UP001608902">
    <property type="component" value="Unassembled WGS sequence"/>
</dbReference>
<proteinExistence type="predicted"/>
<dbReference type="PANTHER" id="PTHR45720">
    <property type="entry name" value="CHLORIDE CHANNEL PROTEIN 2"/>
    <property type="match status" value="1"/>
</dbReference>
<evidence type="ECO:0000256" key="3">
    <source>
        <dbReference type="ARBA" id="ARBA00023214"/>
    </source>
</evidence>
<feature type="domain" description="CBS" evidence="6">
    <location>
        <begin position="205"/>
        <end position="263"/>
    </location>
</feature>
<dbReference type="InterPro" id="IPR050970">
    <property type="entry name" value="Cl_channel_volt-gated"/>
</dbReference>
<dbReference type="GO" id="GO:0006811">
    <property type="term" value="P:monoatomic ion transport"/>
    <property type="evidence" value="ECO:0007669"/>
    <property type="project" value="UniProtKB-KW"/>
</dbReference>
<dbReference type="AlphaFoldDB" id="A0ABD6E437"/>
<dbReference type="Pfam" id="PF00571">
    <property type="entry name" value="CBS"/>
    <property type="match status" value="1"/>
</dbReference>
<dbReference type="PROSITE" id="PS51371">
    <property type="entry name" value="CBS"/>
    <property type="match status" value="1"/>
</dbReference>
<dbReference type="CDD" id="cd04591">
    <property type="entry name" value="CBS_pair_voltage-gated_CLC_euk_bac"/>
    <property type="match status" value="1"/>
</dbReference>
<keyword evidence="4" id="KW-0129">CBS domain</keyword>
<keyword evidence="3" id="KW-0868">Chloride</keyword>
<organism evidence="7 8">
    <name type="scientific">Gnathostoma spinigerum</name>
    <dbReference type="NCBI Taxonomy" id="75299"/>
    <lineage>
        <taxon>Eukaryota</taxon>
        <taxon>Metazoa</taxon>
        <taxon>Ecdysozoa</taxon>
        <taxon>Nematoda</taxon>
        <taxon>Chromadorea</taxon>
        <taxon>Rhabditida</taxon>
        <taxon>Spirurina</taxon>
        <taxon>Gnathostomatomorpha</taxon>
        <taxon>Gnathostomatoidea</taxon>
        <taxon>Gnathostomatidae</taxon>
        <taxon>Gnathostoma</taxon>
    </lineage>
</organism>
<keyword evidence="2" id="KW-0406">Ion transport</keyword>
<evidence type="ECO:0000256" key="4">
    <source>
        <dbReference type="PROSITE-ProRule" id="PRU00703"/>
    </source>
</evidence>